<dbReference type="AlphaFoldDB" id="A0A1H2Y5H1"/>
<reference evidence="1 2" key="1">
    <citation type="submission" date="2016-10" db="EMBL/GenBank/DDBJ databases">
        <authorList>
            <person name="de Groot N.N."/>
        </authorList>
    </citation>
    <scope>NUCLEOTIDE SEQUENCE [LARGE SCALE GENOMIC DNA]</scope>
    <source>
        <strain evidence="1 2">DSM 23126</strain>
    </source>
</reference>
<organism evidence="1 2">
    <name type="scientific">Marinococcus luteus</name>
    <dbReference type="NCBI Taxonomy" id="1122204"/>
    <lineage>
        <taxon>Bacteria</taxon>
        <taxon>Bacillati</taxon>
        <taxon>Bacillota</taxon>
        <taxon>Bacilli</taxon>
        <taxon>Bacillales</taxon>
        <taxon>Bacillaceae</taxon>
        <taxon>Marinococcus</taxon>
    </lineage>
</organism>
<name>A0A1H2Y5H1_9BACI</name>
<accession>A0A1H2Y5H1</accession>
<evidence type="ECO:0000313" key="2">
    <source>
        <dbReference type="Proteomes" id="UP000199488"/>
    </source>
</evidence>
<sequence length="95" mass="10594">MEITNEAKTVLQTLMAENKVDHVRVAYEGMGCCSPQIGLGLSQPEEKDKVENINDIQVAVDERVVEFVQAVKLDIQDNEEGQQQFVMTGLPENNC</sequence>
<protein>
    <submittedName>
        <fullName evidence="1">Fe-S cluster assembly iron-binding protein IscA</fullName>
    </submittedName>
</protein>
<dbReference type="Gene3D" id="2.60.300.12">
    <property type="entry name" value="HesB-like domain"/>
    <property type="match status" value="1"/>
</dbReference>
<dbReference type="Proteomes" id="UP000199488">
    <property type="component" value="Unassembled WGS sequence"/>
</dbReference>
<proteinExistence type="predicted"/>
<evidence type="ECO:0000313" key="1">
    <source>
        <dbReference type="EMBL" id="SDX00387.1"/>
    </source>
</evidence>
<gene>
    <name evidence="1" type="ORF">SAMN05421781_3015</name>
</gene>
<dbReference type="OrthoDB" id="2355011at2"/>
<dbReference type="EMBL" id="FNNC01000009">
    <property type="protein sequence ID" value="SDX00387.1"/>
    <property type="molecule type" value="Genomic_DNA"/>
</dbReference>
<dbReference type="InterPro" id="IPR035903">
    <property type="entry name" value="HesB-like_dom_sf"/>
</dbReference>
<dbReference type="SUPFAM" id="SSF89360">
    <property type="entry name" value="HesB-like domain"/>
    <property type="match status" value="1"/>
</dbReference>
<keyword evidence="2" id="KW-1185">Reference proteome</keyword>
<dbReference type="STRING" id="1122204.SAMN05421781_3015"/>
<dbReference type="RefSeq" id="WP_091616776.1">
    <property type="nucleotide sequence ID" value="NZ_FNNC01000009.1"/>
</dbReference>